<dbReference type="Gene3D" id="3.30.420.40">
    <property type="match status" value="1"/>
</dbReference>
<dbReference type="InterPro" id="IPR043129">
    <property type="entry name" value="ATPase_NBD"/>
</dbReference>
<dbReference type="SUPFAM" id="SSF53067">
    <property type="entry name" value="Actin-like ATPase domain"/>
    <property type="match status" value="2"/>
</dbReference>
<dbReference type="OrthoDB" id="2963168at2759"/>
<proteinExistence type="predicted"/>
<dbReference type="HOGENOM" id="CLU_009958_4_2_1"/>
<dbReference type="PANTHER" id="PTHR14187:SF5">
    <property type="entry name" value="HEAT SHOCK 70 KDA PROTEIN 12A"/>
    <property type="match status" value="1"/>
</dbReference>
<dbReference type="AlphaFoldDB" id="A0A0C9XCA2"/>
<gene>
    <name evidence="1" type="ORF">K443DRAFT_134933</name>
</gene>
<protein>
    <submittedName>
        <fullName evidence="1">Unplaced genomic scaffold K443scaffold_285, whole genome shotgun sequence</fullName>
    </submittedName>
</protein>
<evidence type="ECO:0000313" key="2">
    <source>
        <dbReference type="Proteomes" id="UP000054477"/>
    </source>
</evidence>
<evidence type="ECO:0000313" key="1">
    <source>
        <dbReference type="EMBL" id="KIJ93867.1"/>
    </source>
</evidence>
<keyword evidence="2" id="KW-1185">Reference proteome</keyword>
<accession>A0A0C9XCA2</accession>
<dbReference type="EMBL" id="KN838820">
    <property type="protein sequence ID" value="KIJ93867.1"/>
    <property type="molecule type" value="Genomic_DNA"/>
</dbReference>
<dbReference type="PANTHER" id="PTHR14187">
    <property type="entry name" value="ALPHA KINASE/ELONGATION FACTOR 2 KINASE"/>
    <property type="match status" value="1"/>
</dbReference>
<organism evidence="1 2">
    <name type="scientific">Laccaria amethystina LaAM-08-1</name>
    <dbReference type="NCBI Taxonomy" id="1095629"/>
    <lineage>
        <taxon>Eukaryota</taxon>
        <taxon>Fungi</taxon>
        <taxon>Dikarya</taxon>
        <taxon>Basidiomycota</taxon>
        <taxon>Agaricomycotina</taxon>
        <taxon>Agaricomycetes</taxon>
        <taxon>Agaricomycetidae</taxon>
        <taxon>Agaricales</taxon>
        <taxon>Agaricineae</taxon>
        <taxon>Hydnangiaceae</taxon>
        <taxon>Laccaria</taxon>
    </lineage>
</organism>
<dbReference type="CDD" id="cd10170">
    <property type="entry name" value="ASKHA_NBD_HSP70"/>
    <property type="match status" value="1"/>
</dbReference>
<dbReference type="STRING" id="1095629.A0A0C9XCA2"/>
<reference evidence="2" key="2">
    <citation type="submission" date="2015-01" db="EMBL/GenBank/DDBJ databases">
        <title>Evolutionary Origins and Diversification of the Mycorrhizal Mutualists.</title>
        <authorList>
            <consortium name="DOE Joint Genome Institute"/>
            <consortium name="Mycorrhizal Genomics Consortium"/>
            <person name="Kohler A."/>
            <person name="Kuo A."/>
            <person name="Nagy L.G."/>
            <person name="Floudas D."/>
            <person name="Copeland A."/>
            <person name="Barry K.W."/>
            <person name="Cichocki N."/>
            <person name="Veneault-Fourrey C."/>
            <person name="LaButti K."/>
            <person name="Lindquist E.A."/>
            <person name="Lipzen A."/>
            <person name="Lundell T."/>
            <person name="Morin E."/>
            <person name="Murat C."/>
            <person name="Riley R."/>
            <person name="Ohm R."/>
            <person name="Sun H."/>
            <person name="Tunlid A."/>
            <person name="Henrissat B."/>
            <person name="Grigoriev I.V."/>
            <person name="Hibbett D.S."/>
            <person name="Martin F."/>
        </authorList>
    </citation>
    <scope>NUCLEOTIDE SEQUENCE [LARGE SCALE GENOMIC DNA]</scope>
    <source>
        <strain evidence="2">LaAM-08-1</strain>
    </source>
</reference>
<dbReference type="Proteomes" id="UP000054477">
    <property type="component" value="Unassembled WGS sequence"/>
</dbReference>
<name>A0A0C9XCA2_9AGAR</name>
<reference evidence="1 2" key="1">
    <citation type="submission" date="2014-04" db="EMBL/GenBank/DDBJ databases">
        <authorList>
            <consortium name="DOE Joint Genome Institute"/>
            <person name="Kuo A."/>
            <person name="Kohler A."/>
            <person name="Nagy L.G."/>
            <person name="Floudas D."/>
            <person name="Copeland A."/>
            <person name="Barry K.W."/>
            <person name="Cichocki N."/>
            <person name="Veneault-Fourrey C."/>
            <person name="LaButti K."/>
            <person name="Lindquist E.A."/>
            <person name="Lipzen A."/>
            <person name="Lundell T."/>
            <person name="Morin E."/>
            <person name="Murat C."/>
            <person name="Sun H."/>
            <person name="Tunlid A."/>
            <person name="Henrissat B."/>
            <person name="Grigoriev I.V."/>
            <person name="Hibbett D.S."/>
            <person name="Martin F."/>
            <person name="Nordberg H.P."/>
            <person name="Cantor M.N."/>
            <person name="Hua S.X."/>
        </authorList>
    </citation>
    <scope>NUCLEOTIDE SEQUENCE [LARGE SCALE GENOMIC DNA]</scope>
    <source>
        <strain evidence="1 2">LaAM-08-1</strain>
    </source>
</reference>
<sequence>MICAPYNGPGRKLILAFDIGTTFSGISYSILDPGQVPEIKGVTRFPADELGNGSSKIPTVIYYDRHGKVRAVGAEALRESVQDTAVSEGWIKVEWFKLHLRPFPEESMYVGSELPLLPLNKSCIEVFADFLTYLFQCASRFIKDAHANGENVWSSVQKDIHFSQMRKAAVLAGLISDAPDEYARITFVTEGEASLHFAIQNGLSAQDIKARTVMLRRGGDGVIIVDAGGGTIDVSTYGKSTNKEAFEEIAAPECHFHGSIFVTVHARIFLSEYLAESPFIDDLDDIVRCFDSTTKLRFRSDREPEYIKFGSTKENDPDYGIRFGQLKLAGSDICTFFEPSVECIVKAILDQWKSAKGRISHVVLVGGFAASNWLLSEVQRSLKPFRLNIFRPDTRVYVHVINDDNSFSDPTNSNKAVSDGAVSFHLNNIVRSRISKVAYGVRIVPNYDSANPEHFKRSSFMYQQVSGTYHIPNGFSNILPAKTAISDKTEVRRGYRRKSETKLTEIQQAIYCYQGELAQPEWFDVDSDMYKHVCDITVDVSHVKQLPLPRIDGTGGVYYSVGYYVILFFGSTELQAQVALVEDGVEKRYARSLDFISRTSEF</sequence>